<feature type="transmembrane region" description="Helical" evidence="11">
    <location>
        <begin position="525"/>
        <end position="542"/>
    </location>
</feature>
<feature type="transmembrane region" description="Helical" evidence="11">
    <location>
        <begin position="744"/>
        <end position="764"/>
    </location>
</feature>
<dbReference type="EMBL" id="JBICBT010000704">
    <property type="protein sequence ID" value="KAL3104644.1"/>
    <property type="molecule type" value="Genomic_DNA"/>
</dbReference>
<dbReference type="Pfam" id="PF05978">
    <property type="entry name" value="UNC-93"/>
    <property type="match status" value="1"/>
</dbReference>
<dbReference type="PANTHER" id="PTHR23294:SF0">
    <property type="entry name" value="UNC93-LIKE PROTEIN MFSD11"/>
    <property type="match status" value="1"/>
</dbReference>
<dbReference type="PANTHER" id="PTHR23294">
    <property type="entry name" value="ET TRANSLATION PRODUCT-RELATED"/>
    <property type="match status" value="1"/>
</dbReference>
<feature type="transmembrane region" description="Helical" evidence="11">
    <location>
        <begin position="875"/>
        <end position="896"/>
    </location>
</feature>
<dbReference type="SUPFAM" id="SSF103473">
    <property type="entry name" value="MFS general substrate transporter"/>
    <property type="match status" value="1"/>
</dbReference>
<feature type="transmembrane region" description="Helical" evidence="11">
    <location>
        <begin position="562"/>
        <end position="584"/>
    </location>
</feature>
<protein>
    <recommendedName>
        <fullName evidence="7">UNC93-like protein MFSD11</fullName>
    </recommendedName>
    <alternativeName>
        <fullName evidence="8">Major facilitator superfamily domain-containing protein 11</fullName>
    </alternativeName>
</protein>
<dbReference type="Proteomes" id="UP001620626">
    <property type="component" value="Unassembled WGS sequence"/>
</dbReference>
<dbReference type="PROSITE" id="PS00092">
    <property type="entry name" value="N6_MTASE"/>
    <property type="match status" value="1"/>
</dbReference>
<dbReference type="GO" id="GO:0016020">
    <property type="term" value="C:membrane"/>
    <property type="evidence" value="ECO:0007669"/>
    <property type="project" value="UniProtKB-SubCell"/>
</dbReference>
<feature type="transmembrane region" description="Helical" evidence="11">
    <location>
        <begin position="396"/>
        <end position="420"/>
    </location>
</feature>
<dbReference type="InterPro" id="IPR029063">
    <property type="entry name" value="SAM-dependent_MTases_sf"/>
</dbReference>
<evidence type="ECO:0000256" key="3">
    <source>
        <dbReference type="ARBA" id="ARBA00022692"/>
    </source>
</evidence>
<gene>
    <name evidence="12" type="ORF">niasHT_022355</name>
</gene>
<feature type="transmembrane region" description="Helical" evidence="11">
    <location>
        <begin position="816"/>
        <end position="840"/>
    </location>
</feature>
<dbReference type="InterPro" id="IPR051617">
    <property type="entry name" value="UNC-93-like_regulator"/>
</dbReference>
<organism evidence="12 13">
    <name type="scientific">Heterodera trifolii</name>
    <dbReference type="NCBI Taxonomy" id="157864"/>
    <lineage>
        <taxon>Eukaryota</taxon>
        <taxon>Metazoa</taxon>
        <taxon>Ecdysozoa</taxon>
        <taxon>Nematoda</taxon>
        <taxon>Chromadorea</taxon>
        <taxon>Rhabditida</taxon>
        <taxon>Tylenchina</taxon>
        <taxon>Tylenchomorpha</taxon>
        <taxon>Tylenchoidea</taxon>
        <taxon>Heteroderidae</taxon>
        <taxon>Heteroderinae</taxon>
        <taxon>Heterodera</taxon>
    </lineage>
</organism>
<feature type="region of interest" description="Disordered" evidence="10">
    <location>
        <begin position="593"/>
        <end position="614"/>
    </location>
</feature>
<keyword evidence="6" id="KW-0325">Glycoprotein</keyword>
<proteinExistence type="inferred from homology"/>
<keyword evidence="3 11" id="KW-0812">Transmembrane</keyword>
<evidence type="ECO:0000256" key="1">
    <source>
        <dbReference type="ARBA" id="ARBA00004141"/>
    </source>
</evidence>
<evidence type="ECO:0000313" key="12">
    <source>
        <dbReference type="EMBL" id="KAL3104644.1"/>
    </source>
</evidence>
<dbReference type="InterPro" id="IPR007757">
    <property type="entry name" value="MT-A70-like"/>
</dbReference>
<dbReference type="InterPro" id="IPR002052">
    <property type="entry name" value="DNA_methylase_N6_adenine_CS"/>
</dbReference>
<feature type="transmembrane region" description="Helical" evidence="11">
    <location>
        <begin position="623"/>
        <end position="642"/>
    </location>
</feature>
<feature type="transmembrane region" description="Helical" evidence="11">
    <location>
        <begin position="470"/>
        <end position="490"/>
    </location>
</feature>
<comment type="similarity">
    <text evidence="9">Belongs to the MT-A70-like family.</text>
</comment>
<keyword evidence="5 11" id="KW-0472">Membrane</keyword>
<feature type="transmembrane region" description="Helical" evidence="11">
    <location>
        <begin position="705"/>
        <end position="724"/>
    </location>
</feature>
<name>A0ABD2KPE8_9BILA</name>
<evidence type="ECO:0000256" key="5">
    <source>
        <dbReference type="ARBA" id="ARBA00023136"/>
    </source>
</evidence>
<dbReference type="PROSITE" id="PS51143">
    <property type="entry name" value="MT_A70"/>
    <property type="match status" value="1"/>
</dbReference>
<evidence type="ECO:0000256" key="8">
    <source>
        <dbReference type="ARBA" id="ARBA00041910"/>
    </source>
</evidence>
<evidence type="ECO:0000256" key="4">
    <source>
        <dbReference type="ARBA" id="ARBA00022989"/>
    </source>
</evidence>
<evidence type="ECO:0000256" key="9">
    <source>
        <dbReference type="PROSITE-ProRule" id="PRU00489"/>
    </source>
</evidence>
<evidence type="ECO:0000256" key="7">
    <source>
        <dbReference type="ARBA" id="ARBA00040302"/>
    </source>
</evidence>
<dbReference type="SUPFAM" id="SSF53335">
    <property type="entry name" value="S-adenosyl-L-methionine-dependent methyltransferases"/>
    <property type="match status" value="1"/>
</dbReference>
<keyword evidence="13" id="KW-1185">Reference proteome</keyword>
<dbReference type="Gene3D" id="1.20.1250.20">
    <property type="entry name" value="MFS general substrate transporter like domains"/>
    <property type="match status" value="1"/>
</dbReference>
<keyword evidence="4 11" id="KW-1133">Transmembrane helix</keyword>
<evidence type="ECO:0000256" key="11">
    <source>
        <dbReference type="SAM" id="Phobius"/>
    </source>
</evidence>
<comment type="subcellular location">
    <subcellularLocation>
        <location evidence="1">Membrane</location>
        <topology evidence="1">Multi-pass membrane protein</topology>
    </subcellularLocation>
</comment>
<dbReference type="AlphaFoldDB" id="A0ABD2KPE8"/>
<comment type="caution">
    <text evidence="12">The sequence shown here is derived from an EMBL/GenBank/DDBJ whole genome shotgun (WGS) entry which is preliminary data.</text>
</comment>
<evidence type="ECO:0000256" key="6">
    <source>
        <dbReference type="ARBA" id="ARBA00023180"/>
    </source>
</evidence>
<evidence type="ECO:0000313" key="13">
    <source>
        <dbReference type="Proteomes" id="UP001620626"/>
    </source>
</evidence>
<evidence type="ECO:0000256" key="10">
    <source>
        <dbReference type="SAM" id="MobiDB-lite"/>
    </source>
</evidence>
<accession>A0ABD2KPE8</accession>
<feature type="compositionally biased region" description="Low complexity" evidence="10">
    <location>
        <begin position="593"/>
        <end position="609"/>
    </location>
</feature>
<sequence length="916" mass="104085">MLFVEKEFALFDELELLNQFVYQNQSQSSETQNQQKPRNEFYQIWTPFYMDSQLKKLSNDAEKMTNTRKRRRKAHHSMEERSDGRDFLLSNCRIVHNLFTKFQNSCKDFMEFDANVPRNNEIARNCVKMAPLFCPFVPSIANCFNNKCPLKTVHLSQFNESPFVSSNGDTDQRDNSKTVLCSNPQKHTIKHDQWVFPPNSLFLLADVSLIRHFLSHPHEKFELIVADPPWPNRTVKRQRTYQMFKASRFSLDNLFDRLGHLPIPQLLADDGLFCIWLTNSKTAHEMAQELLEKWELRRLAQWHWLKICRTGEPICAFRPEHKVPFESLLIACKKCSANEWKIPDNFCVISVPNANPSRKPPISLLLQQLGFVGQVRNGLELFARYLLPNFTSVGLLLIRLHSFCVPFVLCFASMVFRFVFCHCLKGVHRNTRNVLQLGIGFFFIFLAFNSQGFIEESVLESFSPETVPKHAGYTSLCIIYASFTVLNFAAPPIVQCLGTRTSLALAGCTYVLFLSGFLFVNTFFLYFSSALLGLGAAVIWTAQGKYLALNSSEQTAGKHSSLFLALSLACLSFGGFFLLIIFLVNDDTASLSSSSSSSRSLNNSSSSSSADISPSFDHPTIKLVYGSFTGIALLGVAVLALLPPTRTNSKVSYVNDNDGIGVEELEMKKREEERWKKQQDDMNVQPRREESSLERIMVLAASRKMAALAAVFGYTGILLSFWSSIFPTTLINTLQMRSQFSPKILIALNAIFKGLGQPFLSVLFECFRLHRVKRSRLVFVGMLLHLLAFVLIFLILPNESPLGPTDKTAIIRPNVVIALFCGFLLSFGDAFWSTQIFAFLITNYPNRSAESFALFKFYQSLLTSIFFYLSSHLLLHWHLLILSISVIFGYLSFVVAEKMEGQRKNNGTTEQKQTNN</sequence>
<dbReference type="Pfam" id="PF05063">
    <property type="entry name" value="MT-A70"/>
    <property type="match status" value="1"/>
</dbReference>
<reference evidence="12 13" key="1">
    <citation type="submission" date="2024-10" db="EMBL/GenBank/DDBJ databases">
        <authorList>
            <person name="Kim D."/>
        </authorList>
    </citation>
    <scope>NUCLEOTIDE SEQUENCE [LARGE SCALE GENOMIC DNA]</scope>
    <source>
        <strain evidence="12">BH-2024</strain>
    </source>
</reference>
<dbReference type="InterPro" id="IPR036259">
    <property type="entry name" value="MFS_trans_sf"/>
</dbReference>
<feature type="transmembrane region" description="Helical" evidence="11">
    <location>
        <begin position="852"/>
        <end position="869"/>
    </location>
</feature>
<feature type="transmembrane region" description="Helical" evidence="11">
    <location>
        <begin position="432"/>
        <end position="450"/>
    </location>
</feature>
<comment type="similarity">
    <text evidence="2">Belongs to the unc-93 family.</text>
</comment>
<feature type="transmembrane region" description="Helical" evidence="11">
    <location>
        <begin position="776"/>
        <end position="796"/>
    </location>
</feature>
<evidence type="ECO:0000256" key="2">
    <source>
        <dbReference type="ARBA" id="ARBA00009172"/>
    </source>
</evidence>
<dbReference type="InterPro" id="IPR010291">
    <property type="entry name" value="Ion_channel_UNC-93"/>
</dbReference>
<feature type="transmembrane region" description="Helical" evidence="11">
    <location>
        <begin position="502"/>
        <end position="519"/>
    </location>
</feature>